<proteinExistence type="predicted"/>
<protein>
    <recommendedName>
        <fullName evidence="2">NIPSNAP domain-containing protein</fullName>
    </recommendedName>
</protein>
<name>A0A381X2T6_9ZZZZ</name>
<evidence type="ECO:0000313" key="1">
    <source>
        <dbReference type="EMBL" id="SVA58902.1"/>
    </source>
</evidence>
<dbReference type="AlphaFoldDB" id="A0A381X2T6"/>
<accession>A0A381X2T6</accession>
<organism evidence="1">
    <name type="scientific">marine metagenome</name>
    <dbReference type="NCBI Taxonomy" id="408172"/>
    <lineage>
        <taxon>unclassified sequences</taxon>
        <taxon>metagenomes</taxon>
        <taxon>ecological metagenomes</taxon>
    </lineage>
</organism>
<evidence type="ECO:0008006" key="2">
    <source>
        <dbReference type="Google" id="ProtNLM"/>
    </source>
</evidence>
<dbReference type="EMBL" id="UINC01013670">
    <property type="protein sequence ID" value="SVA58902.1"/>
    <property type="molecule type" value="Genomic_DNA"/>
</dbReference>
<reference evidence="1" key="1">
    <citation type="submission" date="2018-05" db="EMBL/GenBank/DDBJ databases">
        <authorList>
            <person name="Lanie J.A."/>
            <person name="Ng W.-L."/>
            <person name="Kazmierczak K.M."/>
            <person name="Andrzejewski T.M."/>
            <person name="Davidsen T.M."/>
            <person name="Wayne K.J."/>
            <person name="Tettelin H."/>
            <person name="Glass J.I."/>
            <person name="Rusch D."/>
            <person name="Podicherti R."/>
            <person name="Tsui H.-C.T."/>
            <person name="Winkler M.E."/>
        </authorList>
    </citation>
    <scope>NUCLEOTIDE SEQUENCE</scope>
</reference>
<sequence length="235" mass="25186">MNKFIVSTIFFCGFSLAQSGFAQSVGIKYDINATNPAAVIAAMDKFAASPTGQAGPGTVTLFQYVVNGESSATHNFVVNYPNLEAMDATFARNAMSQDWATFLTELTAVSEQVGTLMFRSTGITNGDPSSVTSPTSAGNWIFMNVQDPVTYIDAWQDLGNSNNNLQGTNSLLEIVADGTGGVTHAIIQSANNMASLLATPPQQLPGWSRFIDRVGNIRTIENRTMVLRVKSWAAQ</sequence>
<gene>
    <name evidence="1" type="ORF">METZ01_LOCUS111756</name>
</gene>